<feature type="transmembrane region" description="Helical" evidence="10">
    <location>
        <begin position="422"/>
        <end position="442"/>
    </location>
</feature>
<dbReference type="InterPro" id="IPR024194">
    <property type="entry name" value="Ac/AlaTfrase_AlgI/DltB"/>
</dbReference>
<feature type="transmembrane region" description="Helical" evidence="10">
    <location>
        <begin position="356"/>
        <end position="374"/>
    </location>
</feature>
<evidence type="ECO:0000256" key="1">
    <source>
        <dbReference type="ARBA" id="ARBA00004651"/>
    </source>
</evidence>
<dbReference type="PIRSF" id="PIRSF500217">
    <property type="entry name" value="AlgI"/>
    <property type="match status" value="1"/>
</dbReference>
<protein>
    <submittedName>
        <fullName evidence="11">MBOAT family protein</fullName>
    </submittedName>
</protein>
<feature type="transmembrane region" description="Helical" evidence="10">
    <location>
        <begin position="462"/>
        <end position="484"/>
    </location>
</feature>
<evidence type="ECO:0000256" key="10">
    <source>
        <dbReference type="SAM" id="Phobius"/>
    </source>
</evidence>
<name>A0A3E3ICR3_9FIRM</name>
<keyword evidence="5 10" id="KW-0812">Transmembrane</keyword>
<dbReference type="GO" id="GO:0016746">
    <property type="term" value="F:acyltransferase activity"/>
    <property type="evidence" value="ECO:0007669"/>
    <property type="project" value="UniProtKB-KW"/>
</dbReference>
<keyword evidence="8 9" id="KW-0012">Acyltransferase</keyword>
<feature type="transmembrane region" description="Helical" evidence="10">
    <location>
        <begin position="152"/>
        <end position="174"/>
    </location>
</feature>
<dbReference type="RefSeq" id="WP_117543286.1">
    <property type="nucleotide sequence ID" value="NZ_QVLV01000001.1"/>
</dbReference>
<keyword evidence="12" id="KW-1185">Reference proteome</keyword>
<evidence type="ECO:0000256" key="8">
    <source>
        <dbReference type="ARBA" id="ARBA00023315"/>
    </source>
</evidence>
<dbReference type="InterPro" id="IPR028362">
    <property type="entry name" value="AlgI"/>
</dbReference>
<dbReference type="PANTHER" id="PTHR13285">
    <property type="entry name" value="ACYLTRANSFERASE"/>
    <property type="match status" value="1"/>
</dbReference>
<keyword evidence="3 9" id="KW-1003">Cell membrane</keyword>
<dbReference type="InterPro" id="IPR004299">
    <property type="entry name" value="MBOAT_fam"/>
</dbReference>
<evidence type="ECO:0000256" key="9">
    <source>
        <dbReference type="PIRNR" id="PIRNR016636"/>
    </source>
</evidence>
<proteinExistence type="inferred from homology"/>
<dbReference type="GeneID" id="97985414"/>
<dbReference type="PIRSF" id="PIRSF016636">
    <property type="entry name" value="AlgI_DltB"/>
    <property type="match status" value="1"/>
</dbReference>
<feature type="transmembrane region" description="Helical" evidence="10">
    <location>
        <begin position="43"/>
        <end position="69"/>
    </location>
</feature>
<dbReference type="GO" id="GO:0005886">
    <property type="term" value="C:plasma membrane"/>
    <property type="evidence" value="ECO:0007669"/>
    <property type="project" value="UniProtKB-SubCell"/>
</dbReference>
<dbReference type="GO" id="GO:0042121">
    <property type="term" value="P:alginic acid biosynthetic process"/>
    <property type="evidence" value="ECO:0007669"/>
    <property type="project" value="InterPro"/>
</dbReference>
<sequence length="486" mass="55046">MLFNSYVFIFLFLPLALAGWLILNKCRQYKLAQGYLIGMSLWFYAYFNVSFLWVIAGSCLFNYGLSLILSKKDTPKMRKTLMLLGCLGNLGALGYFKYCNFFLENINALFRAGFQMKNILLPLGISFFTFQQLSFLIDRCRGEAPHYGLLDYLSFVTFFPSLISGPIVLHAATVSQFRDISRRHFDEESFAKGVMQFTMGLGKKVLLADTLMLAVNYGYENIGSLDTVSALLTACFYTLELYFDFSGYSDMAIGVGKMFRITIPENFNSPYKAVSVKDFWKRWHITLSSFLQTYIYFPLGGSRRGKSRTIVNTLITFLISGLWHGANWTFVFWGLLHGIGVAFNSLKLFSIKKKWLCRLFTFSYVCMAFVFFRADSLADGFHLLGRILSFQYNGSLVNLAAAMEPSEIYIVTKALSMMAPGLISLVQIGMMLLITIISAVVLTRSTAQQITEQKKITGRFTVALAFLFAWSVISLSGVSSFVYFNF</sequence>
<dbReference type="InterPro" id="IPR051085">
    <property type="entry name" value="MB_O-acyltransferase"/>
</dbReference>
<accession>A0A3E3ICR3</accession>
<evidence type="ECO:0000256" key="2">
    <source>
        <dbReference type="ARBA" id="ARBA00010323"/>
    </source>
</evidence>
<evidence type="ECO:0000256" key="6">
    <source>
        <dbReference type="ARBA" id="ARBA00022989"/>
    </source>
</evidence>
<evidence type="ECO:0000256" key="3">
    <source>
        <dbReference type="ARBA" id="ARBA00022475"/>
    </source>
</evidence>
<comment type="subcellular location">
    <subcellularLocation>
        <location evidence="1">Cell membrane</location>
        <topology evidence="1">Multi-pass membrane protein</topology>
    </subcellularLocation>
</comment>
<keyword evidence="6 10" id="KW-1133">Transmembrane helix</keyword>
<feature type="transmembrane region" description="Helical" evidence="10">
    <location>
        <begin position="309"/>
        <end position="326"/>
    </location>
</feature>
<dbReference type="EMBL" id="QVLV01000001">
    <property type="protein sequence ID" value="RGE64864.1"/>
    <property type="molecule type" value="Genomic_DNA"/>
</dbReference>
<dbReference type="Pfam" id="PF03062">
    <property type="entry name" value="MBOAT"/>
    <property type="match status" value="1"/>
</dbReference>
<feature type="transmembrane region" description="Helical" evidence="10">
    <location>
        <begin position="332"/>
        <end position="349"/>
    </location>
</feature>
<keyword evidence="7 9" id="KW-0472">Membrane</keyword>
<dbReference type="PANTHER" id="PTHR13285:SF23">
    <property type="entry name" value="TEICHOIC ACID D-ALANYLTRANSFERASE"/>
    <property type="match status" value="1"/>
</dbReference>
<dbReference type="Proteomes" id="UP000260812">
    <property type="component" value="Unassembled WGS sequence"/>
</dbReference>
<comment type="caution">
    <text evidence="11">The sequence shown here is derived from an EMBL/GenBank/DDBJ whole genome shotgun (WGS) entry which is preliminary data.</text>
</comment>
<evidence type="ECO:0000256" key="7">
    <source>
        <dbReference type="ARBA" id="ARBA00023136"/>
    </source>
</evidence>
<evidence type="ECO:0000313" key="11">
    <source>
        <dbReference type="EMBL" id="RGE64864.1"/>
    </source>
</evidence>
<reference evidence="11" key="1">
    <citation type="submission" date="2018-08" db="EMBL/GenBank/DDBJ databases">
        <title>A genome reference for cultivated species of the human gut microbiota.</title>
        <authorList>
            <person name="Zou Y."/>
            <person name="Xue W."/>
            <person name="Luo G."/>
        </authorList>
    </citation>
    <scope>NUCLEOTIDE SEQUENCE [LARGE SCALE GENOMIC DNA]</scope>
    <source>
        <strain evidence="11">TF05-5AC</strain>
    </source>
</reference>
<feature type="transmembrane region" description="Helical" evidence="10">
    <location>
        <begin position="119"/>
        <end position="137"/>
    </location>
</feature>
<evidence type="ECO:0000256" key="4">
    <source>
        <dbReference type="ARBA" id="ARBA00022679"/>
    </source>
</evidence>
<evidence type="ECO:0000313" key="12">
    <source>
        <dbReference type="Proteomes" id="UP000260812"/>
    </source>
</evidence>
<organism evidence="11 12">
    <name type="scientific">Eisenbergiella massiliensis</name>
    <dbReference type="NCBI Taxonomy" id="1720294"/>
    <lineage>
        <taxon>Bacteria</taxon>
        <taxon>Bacillati</taxon>
        <taxon>Bacillota</taxon>
        <taxon>Clostridia</taxon>
        <taxon>Lachnospirales</taxon>
        <taxon>Lachnospiraceae</taxon>
        <taxon>Eisenbergiella</taxon>
    </lineage>
</organism>
<keyword evidence="4 9" id="KW-0808">Transferase</keyword>
<comment type="similarity">
    <text evidence="2 9">Belongs to the membrane-bound acyltransferase family.</text>
</comment>
<gene>
    <name evidence="11" type="ORF">DXC51_00565</name>
</gene>
<dbReference type="AlphaFoldDB" id="A0A3E3ICR3"/>
<feature type="transmembrane region" description="Helical" evidence="10">
    <location>
        <begin position="6"/>
        <end position="23"/>
    </location>
</feature>
<evidence type="ECO:0000256" key="5">
    <source>
        <dbReference type="ARBA" id="ARBA00022692"/>
    </source>
</evidence>
<feature type="transmembrane region" description="Helical" evidence="10">
    <location>
        <begin position="81"/>
        <end position="98"/>
    </location>
</feature>